<evidence type="ECO:0000313" key="2">
    <source>
        <dbReference type="Proteomes" id="UP000013165"/>
    </source>
</evidence>
<dbReference type="RefSeq" id="WP_004579029.1">
    <property type="nucleotide sequence ID" value="NZ_AP028878.1"/>
</dbReference>
<dbReference type="Proteomes" id="UP000013165">
    <property type="component" value="Unassembled WGS sequence"/>
</dbReference>
<dbReference type="Pfam" id="PF09952">
    <property type="entry name" value="AbiEi_2"/>
    <property type="match status" value="1"/>
</dbReference>
<accession>N6WUR8</accession>
<dbReference type="OrthoDB" id="6630012at2"/>
<keyword evidence="2" id="KW-1185">Reference proteome</keyword>
<dbReference type="STRING" id="626887.J057_05256"/>
<dbReference type="HOGENOM" id="CLU_065331_0_0_6"/>
<evidence type="ECO:0000313" key="1">
    <source>
        <dbReference type="EMBL" id="ENO14732.1"/>
    </source>
</evidence>
<dbReference type="PATRIC" id="fig|626887.3.peg.1040"/>
<gene>
    <name evidence="1" type="ORF">J057_05256</name>
</gene>
<dbReference type="AlphaFoldDB" id="N6WUR8"/>
<sequence>MENPNAEVDLLEQALNVFNRETGLNFECDGKTSTGRDIGVDALLTLRPQNIQYNAQLKRWAQQANTGALIAQLNKLPEPSLLVADFINPNMADRLRESGVQFIDAAGNTYLNGNGLHIFIKGHRPLSALSMSPKATRAFNASGLKLVLCFLVDPDLVGQTYRAIAAAAGVSLGTIGWVINDLKAQGYIGERGKTKERRLKRPLALLDRWVEGYPEILLPSMELGWFQTPYQFPWKEIQASEFGGRWSGEVGAYLFDPYLSPARGKLYLPRERLKDVVLRHRLRKKSDGLQGESDTICIVEKFWHLTGQSACSNNPEVAPDILVYADLVATGDPRNLESAERLYGRIKDRLERD</sequence>
<name>N6WUR8_9GAMM</name>
<dbReference type="eggNOG" id="COG4861">
    <property type="taxonomic scope" value="Bacteria"/>
</dbReference>
<dbReference type="EMBL" id="APLQ01000011">
    <property type="protein sequence ID" value="ENO14732.1"/>
    <property type="molecule type" value="Genomic_DNA"/>
</dbReference>
<dbReference type="InterPro" id="IPR019238">
    <property type="entry name" value="AbiEi_2"/>
</dbReference>
<reference evidence="1 2" key="1">
    <citation type="journal article" date="2013" name="Genome Announc.">
        <title>Genome Sequence of the Polycyclic Aromatic Hydrocarbon-Degrading Bacterium Strain Marinobacter nanhaiticus D15-8WT.</title>
        <authorList>
            <person name="Cui Z."/>
            <person name="Gao W."/>
            <person name="Li Q."/>
            <person name="Xu G."/>
            <person name="Zheng L."/>
        </authorList>
    </citation>
    <scope>NUCLEOTIDE SEQUENCE [LARGE SCALE GENOMIC DNA]</scope>
    <source>
        <strain evidence="1 2">D15-8W</strain>
    </source>
</reference>
<proteinExistence type="predicted"/>
<organism evidence="1 2">
    <name type="scientific">Marinobacter nanhaiticus D15-8W</name>
    <dbReference type="NCBI Taxonomy" id="626887"/>
    <lineage>
        <taxon>Bacteria</taxon>
        <taxon>Pseudomonadati</taxon>
        <taxon>Pseudomonadota</taxon>
        <taxon>Gammaproteobacteria</taxon>
        <taxon>Pseudomonadales</taxon>
        <taxon>Marinobacteraceae</taxon>
        <taxon>Marinobacter</taxon>
    </lineage>
</organism>
<comment type="caution">
    <text evidence="1">The sequence shown here is derived from an EMBL/GenBank/DDBJ whole genome shotgun (WGS) entry which is preliminary data.</text>
</comment>
<protein>
    <submittedName>
        <fullName evidence="1">Uncharacterized protein</fullName>
    </submittedName>
</protein>